<gene>
    <name evidence="1" type="ORF">C4F40_08060</name>
</gene>
<proteinExistence type="predicted"/>
<accession>A0ABR9T5Q9</accession>
<evidence type="ECO:0008006" key="3">
    <source>
        <dbReference type="Google" id="ProtNLM"/>
    </source>
</evidence>
<comment type="caution">
    <text evidence="1">The sequence shown here is derived from an EMBL/GenBank/DDBJ whole genome shotgun (WGS) entry which is preliminary data.</text>
</comment>
<sequence length="386" mass="42449">MKSLLKYILTCTFVLMVYLVTAQQKLGDGTVSATYRVNPAALLELESSARGLLHVRVALTSTTLAAPLSTHVAGMMVYNTAQQNDVVPGIYYNDGTRWVLARGGEQLDIRYDATTYQLTIIRAGGQTEVIDFLAIFRSLALKEVVTELRKKGGGRFTYFNEGQYLPDGSLRPDAVGVDIDIPGEVIQEFETVLNDNGVQNLLLQFIQNQIGHVQFDGEQFIYVDVNGVKQYLKVVDMVRDNQLLTHVQGTGPVRVTSAVNATNMRQTDYIVDVDFSQLNPILTTASHVPNLREAFTEQGMDISYAAEISVVVNTQGGRVEITLPEAGANRGRKVTIKKFDASGNLVTVKATAGERVEGLSQISGFTPYQGWVFQSNGTEWVIISRI</sequence>
<evidence type="ECO:0000313" key="2">
    <source>
        <dbReference type="Proteomes" id="UP000618319"/>
    </source>
</evidence>
<reference evidence="1 2" key="1">
    <citation type="submission" date="2018-02" db="EMBL/GenBank/DDBJ databases">
        <title>Sphingobacterium KA21.</title>
        <authorList>
            <person name="Vasarhelyi B.M."/>
            <person name="Deshmukh S."/>
            <person name="Balint B."/>
            <person name="Kukolya J."/>
        </authorList>
    </citation>
    <scope>NUCLEOTIDE SEQUENCE [LARGE SCALE GENOMIC DNA]</scope>
    <source>
        <strain evidence="1 2">Ka21</strain>
    </source>
</reference>
<dbReference type="EMBL" id="PSKQ01000018">
    <property type="protein sequence ID" value="MBE8720677.1"/>
    <property type="molecule type" value="Genomic_DNA"/>
</dbReference>
<dbReference type="RefSeq" id="WP_196940506.1">
    <property type="nucleotide sequence ID" value="NZ_MU158691.1"/>
</dbReference>
<dbReference type="Proteomes" id="UP000618319">
    <property type="component" value="Unassembled WGS sequence"/>
</dbReference>
<evidence type="ECO:0000313" key="1">
    <source>
        <dbReference type="EMBL" id="MBE8720677.1"/>
    </source>
</evidence>
<keyword evidence="2" id="KW-1185">Reference proteome</keyword>
<organism evidence="1 2">
    <name type="scientific">Sphingobacterium pedocola</name>
    <dbReference type="NCBI Taxonomy" id="2082722"/>
    <lineage>
        <taxon>Bacteria</taxon>
        <taxon>Pseudomonadati</taxon>
        <taxon>Bacteroidota</taxon>
        <taxon>Sphingobacteriia</taxon>
        <taxon>Sphingobacteriales</taxon>
        <taxon>Sphingobacteriaceae</taxon>
        <taxon>Sphingobacterium</taxon>
    </lineage>
</organism>
<name>A0ABR9T5Q9_9SPHI</name>
<protein>
    <recommendedName>
        <fullName evidence="3">Gliding motility-associated protein GldM C-terminal domain-containing protein</fullName>
    </recommendedName>
</protein>